<dbReference type="EMBL" id="CP031158">
    <property type="protein sequence ID" value="AXG99150.1"/>
    <property type="molecule type" value="Genomic_DNA"/>
</dbReference>
<evidence type="ECO:0000313" key="2">
    <source>
        <dbReference type="Proteomes" id="UP000253744"/>
    </source>
</evidence>
<reference evidence="1 2" key="1">
    <citation type="submission" date="2018-07" db="EMBL/GenBank/DDBJ databases">
        <title>Complete Genome and Methylome Analysis of Deinococcus wulumuqiensis NEB 479.</title>
        <authorList>
            <person name="Fomenkov A."/>
            <person name="Luyten Y."/>
            <person name="Vincze T."/>
            <person name="Anton B.P."/>
            <person name="Clark T."/>
            <person name="Roberts R.J."/>
            <person name="Morgan R.D."/>
        </authorList>
    </citation>
    <scope>NUCLEOTIDE SEQUENCE [LARGE SCALE GENOMIC DNA]</scope>
    <source>
        <strain evidence="1 2">NEB 479</strain>
    </source>
</reference>
<sequence length="79" mass="8838">MNVIRHFSDTRTGEGRVRFLITQGRVRLVAEGPGWSHESSHATLHDAATFLAAVSQLPHTLYLEALDELERRLSLEQAA</sequence>
<name>A0A345IHH8_9DEIO</name>
<dbReference type="RefSeq" id="WP_114672020.1">
    <property type="nucleotide sequence ID" value="NZ_CP031158.1"/>
</dbReference>
<protein>
    <submittedName>
        <fullName evidence="1">Uncharacterized protein</fullName>
    </submittedName>
</protein>
<gene>
    <name evidence="1" type="ORF">DVJ83_08210</name>
</gene>
<proteinExistence type="predicted"/>
<dbReference type="KEGG" id="dwu:DVJ83_08210"/>
<dbReference type="Proteomes" id="UP000253744">
    <property type="component" value="Chromosome"/>
</dbReference>
<accession>A0A345IHH8</accession>
<evidence type="ECO:0000313" key="1">
    <source>
        <dbReference type="EMBL" id="AXG99150.1"/>
    </source>
</evidence>
<organism evidence="1 2">
    <name type="scientific">Deinococcus wulumuqiensis</name>
    <dbReference type="NCBI Taxonomy" id="980427"/>
    <lineage>
        <taxon>Bacteria</taxon>
        <taxon>Thermotogati</taxon>
        <taxon>Deinococcota</taxon>
        <taxon>Deinococci</taxon>
        <taxon>Deinococcales</taxon>
        <taxon>Deinococcaceae</taxon>
        <taxon>Deinococcus</taxon>
    </lineage>
</organism>
<dbReference type="AlphaFoldDB" id="A0A345IHH8"/>
<dbReference type="STRING" id="1288484.GCA_000348665_02369"/>